<dbReference type="Pfam" id="PF18029">
    <property type="entry name" value="Glyoxalase_6"/>
    <property type="match status" value="1"/>
</dbReference>
<dbReference type="Proteomes" id="UP000195105">
    <property type="component" value="Unassembled WGS sequence"/>
</dbReference>
<name>A0A243S2A8_9ACTN</name>
<evidence type="ECO:0000313" key="3">
    <source>
        <dbReference type="EMBL" id="OUD01667.1"/>
    </source>
</evidence>
<dbReference type="PANTHER" id="PTHR35908">
    <property type="entry name" value="HYPOTHETICAL FUSION PROTEIN"/>
    <property type="match status" value="1"/>
</dbReference>
<proteinExistence type="predicted"/>
<evidence type="ECO:0000259" key="2">
    <source>
        <dbReference type="PROSITE" id="PS51819"/>
    </source>
</evidence>
<keyword evidence="4" id="KW-1185">Reference proteome</keyword>
<accession>A0A243S2A8</accession>
<sequence>MSVQMRLSAITLDCPDPLALAAFYQAATGLEPHPRSNAEFASLGGGDDGDGLSIGFQRVDGYRAPSWPGQDVPQQLHCCFRVADLEEAETRLLALGAGRPEQQPNESRWRVLTDPAGHPFC</sequence>
<dbReference type="EMBL" id="NGFN01000109">
    <property type="protein sequence ID" value="OUD01667.1"/>
    <property type="molecule type" value="Genomic_DNA"/>
</dbReference>
<dbReference type="RefSeq" id="WP_086602081.1">
    <property type="nucleotide sequence ID" value="NZ_NGFN01000109.1"/>
</dbReference>
<dbReference type="CDD" id="cd06587">
    <property type="entry name" value="VOC"/>
    <property type="match status" value="1"/>
</dbReference>
<feature type="domain" description="VOC" evidence="2">
    <location>
        <begin position="6"/>
        <end position="121"/>
    </location>
</feature>
<feature type="non-terminal residue" evidence="3">
    <location>
        <position position="121"/>
    </location>
</feature>
<protein>
    <submittedName>
        <fullName evidence="3">Glyoxalase</fullName>
    </submittedName>
</protein>
<gene>
    <name evidence="3" type="ORF">CA983_18845</name>
</gene>
<dbReference type="AlphaFoldDB" id="A0A243S2A8"/>
<organism evidence="3 4">
    <name type="scientific">Streptomyces swartbergensis</name>
    <dbReference type="NCBI Taxonomy" id="487165"/>
    <lineage>
        <taxon>Bacteria</taxon>
        <taxon>Bacillati</taxon>
        <taxon>Actinomycetota</taxon>
        <taxon>Actinomycetes</taxon>
        <taxon>Kitasatosporales</taxon>
        <taxon>Streptomycetaceae</taxon>
        <taxon>Streptomyces</taxon>
    </lineage>
</organism>
<evidence type="ECO:0000256" key="1">
    <source>
        <dbReference type="SAM" id="MobiDB-lite"/>
    </source>
</evidence>
<reference evidence="3 4" key="1">
    <citation type="submission" date="2017-05" db="EMBL/GenBank/DDBJ databases">
        <title>Biotechnological potential of actinobacteria isolated from South African environments.</title>
        <authorList>
            <person name="Le Roes-Hill M."/>
            <person name="Prins A."/>
            <person name="Durrell K.A."/>
        </authorList>
    </citation>
    <scope>NUCLEOTIDE SEQUENCE [LARGE SCALE GENOMIC DNA]</scope>
    <source>
        <strain evidence="3 4">HMC13</strain>
    </source>
</reference>
<dbReference type="InterPro" id="IPR037523">
    <property type="entry name" value="VOC_core"/>
</dbReference>
<dbReference type="PANTHER" id="PTHR35908:SF1">
    <property type="entry name" value="CONSERVED PROTEIN"/>
    <property type="match status" value="1"/>
</dbReference>
<dbReference type="InterPro" id="IPR041581">
    <property type="entry name" value="Glyoxalase_6"/>
</dbReference>
<dbReference type="Gene3D" id="3.10.180.10">
    <property type="entry name" value="2,3-Dihydroxybiphenyl 1,2-Dioxygenase, domain 1"/>
    <property type="match status" value="1"/>
</dbReference>
<comment type="caution">
    <text evidence="3">The sequence shown here is derived from an EMBL/GenBank/DDBJ whole genome shotgun (WGS) entry which is preliminary data.</text>
</comment>
<dbReference type="InterPro" id="IPR029068">
    <property type="entry name" value="Glyas_Bleomycin-R_OHBP_Dase"/>
</dbReference>
<evidence type="ECO:0000313" key="4">
    <source>
        <dbReference type="Proteomes" id="UP000195105"/>
    </source>
</evidence>
<feature type="region of interest" description="Disordered" evidence="1">
    <location>
        <begin position="96"/>
        <end position="121"/>
    </location>
</feature>
<dbReference type="SUPFAM" id="SSF54593">
    <property type="entry name" value="Glyoxalase/Bleomycin resistance protein/Dihydroxybiphenyl dioxygenase"/>
    <property type="match status" value="1"/>
</dbReference>
<dbReference type="PROSITE" id="PS51819">
    <property type="entry name" value="VOC"/>
    <property type="match status" value="1"/>
</dbReference>